<keyword evidence="9" id="KW-1185">Reference proteome</keyword>
<accession>A0A7H1N3Q1</accession>
<dbReference type="InterPro" id="IPR051542">
    <property type="entry name" value="Hydrogenase_cytochrome"/>
</dbReference>
<evidence type="ECO:0000313" key="9">
    <source>
        <dbReference type="Proteomes" id="UP000516369"/>
    </source>
</evidence>
<feature type="transmembrane region" description="Helical" evidence="6">
    <location>
        <begin position="37"/>
        <end position="59"/>
    </location>
</feature>
<keyword evidence="2" id="KW-1003">Cell membrane</keyword>
<dbReference type="EMBL" id="CP053923">
    <property type="protein sequence ID" value="QNT70337.1"/>
    <property type="molecule type" value="Genomic_DNA"/>
</dbReference>
<evidence type="ECO:0000256" key="4">
    <source>
        <dbReference type="ARBA" id="ARBA00022989"/>
    </source>
</evidence>
<dbReference type="PANTHER" id="PTHR30485:SF2">
    <property type="entry name" value="BLL0597 PROTEIN"/>
    <property type="match status" value="1"/>
</dbReference>
<keyword evidence="3 6" id="KW-0812">Transmembrane</keyword>
<dbReference type="PANTHER" id="PTHR30485">
    <property type="entry name" value="NI/FE-HYDROGENASE 1 B-TYPE CYTOCHROME SUBUNIT"/>
    <property type="match status" value="1"/>
</dbReference>
<evidence type="ECO:0000256" key="3">
    <source>
        <dbReference type="ARBA" id="ARBA00022692"/>
    </source>
</evidence>
<dbReference type="KEGG" id="dvn:HQ394_14585"/>
<dbReference type="Gene3D" id="1.20.950.20">
    <property type="entry name" value="Transmembrane di-heme cytochromes, Chain C"/>
    <property type="match status" value="1"/>
</dbReference>
<evidence type="ECO:0000259" key="7">
    <source>
        <dbReference type="Pfam" id="PF01292"/>
    </source>
</evidence>
<evidence type="ECO:0000256" key="1">
    <source>
        <dbReference type="ARBA" id="ARBA00004651"/>
    </source>
</evidence>
<feature type="transmembrane region" description="Helical" evidence="6">
    <location>
        <begin position="151"/>
        <end position="172"/>
    </location>
</feature>
<keyword evidence="4 6" id="KW-1133">Transmembrane helix</keyword>
<dbReference type="GO" id="GO:0005886">
    <property type="term" value="C:plasma membrane"/>
    <property type="evidence" value="ECO:0007669"/>
    <property type="project" value="UniProtKB-SubCell"/>
</dbReference>
<feature type="transmembrane region" description="Helical" evidence="6">
    <location>
        <begin position="202"/>
        <end position="221"/>
    </location>
</feature>
<dbReference type="Pfam" id="PF01292">
    <property type="entry name" value="Ni_hydr_CYTB"/>
    <property type="match status" value="1"/>
</dbReference>
<protein>
    <submittedName>
        <fullName evidence="8">Cytochrome b/b6 domain-containing protein</fullName>
    </submittedName>
</protein>
<feature type="transmembrane region" description="Helical" evidence="6">
    <location>
        <begin position="12"/>
        <end position="31"/>
    </location>
</feature>
<sequence length="243" mass="26150">MTGLRAVPVWDFPTRVFHWLLVLAVAVSYVTGGEEGWLFALHTASGYVVALLLLFRLIWSVIGSPHSRFSDFVYGRQVVADYVRRLLTLAPPRYVGHNPLGGWMIVLMLVVLSLAVLTGLFSGEEGGLAGPLSSLLAAPLSEAIGEGHEVFANLILLLAVVHVCGVLVDWWLTGENLISAMVSGRKQLDETLAAAEKPVAPAWRMILAAGIVAIAGVIVFAKTDFAALMTAQAEHKDISHDDD</sequence>
<name>A0A7H1N3Q1_9PROT</name>
<feature type="domain" description="Cytochrome b561 bacterial/Ni-hydrogenase" evidence="7">
    <location>
        <begin position="9"/>
        <end position="184"/>
    </location>
</feature>
<gene>
    <name evidence="8" type="ORF">HQ394_14585</name>
</gene>
<dbReference type="AlphaFoldDB" id="A0A7H1N3Q1"/>
<keyword evidence="5 6" id="KW-0472">Membrane</keyword>
<dbReference type="GO" id="GO:0020037">
    <property type="term" value="F:heme binding"/>
    <property type="evidence" value="ECO:0007669"/>
    <property type="project" value="TreeGrafter"/>
</dbReference>
<evidence type="ECO:0000256" key="5">
    <source>
        <dbReference type="ARBA" id="ARBA00023136"/>
    </source>
</evidence>
<organism evidence="8 9">
    <name type="scientific">Defluviicoccus vanus</name>
    <dbReference type="NCBI Taxonomy" id="111831"/>
    <lineage>
        <taxon>Bacteria</taxon>
        <taxon>Pseudomonadati</taxon>
        <taxon>Pseudomonadota</taxon>
        <taxon>Alphaproteobacteria</taxon>
        <taxon>Rhodospirillales</taxon>
        <taxon>Rhodospirillaceae</taxon>
        <taxon>Defluviicoccus</taxon>
    </lineage>
</organism>
<feature type="transmembrane region" description="Helical" evidence="6">
    <location>
        <begin position="100"/>
        <end position="121"/>
    </location>
</feature>
<reference evidence="8 9" key="1">
    <citation type="submission" date="2020-05" db="EMBL/GenBank/DDBJ databases">
        <title>Complete closed genome sequence of Defluviicoccus vanus.</title>
        <authorList>
            <person name="Bessarab I."/>
            <person name="Arumugam K."/>
            <person name="Maszenan A.M."/>
            <person name="Seviour R.J."/>
            <person name="Williams R.B."/>
        </authorList>
    </citation>
    <scope>NUCLEOTIDE SEQUENCE [LARGE SCALE GENOMIC DNA]</scope>
    <source>
        <strain evidence="8 9">Ben 114</strain>
    </source>
</reference>
<evidence type="ECO:0000256" key="6">
    <source>
        <dbReference type="SAM" id="Phobius"/>
    </source>
</evidence>
<dbReference type="Proteomes" id="UP000516369">
    <property type="component" value="Chromosome"/>
</dbReference>
<dbReference type="InterPro" id="IPR011577">
    <property type="entry name" value="Cyt_b561_bac/Ni-Hgenase"/>
</dbReference>
<dbReference type="RefSeq" id="WP_190260818.1">
    <property type="nucleotide sequence ID" value="NZ_CP053923.1"/>
</dbReference>
<dbReference type="SUPFAM" id="SSF81342">
    <property type="entry name" value="Transmembrane di-heme cytochromes"/>
    <property type="match status" value="1"/>
</dbReference>
<proteinExistence type="predicted"/>
<dbReference type="GO" id="GO:0022904">
    <property type="term" value="P:respiratory electron transport chain"/>
    <property type="evidence" value="ECO:0007669"/>
    <property type="project" value="InterPro"/>
</dbReference>
<dbReference type="GO" id="GO:0009055">
    <property type="term" value="F:electron transfer activity"/>
    <property type="evidence" value="ECO:0007669"/>
    <property type="project" value="InterPro"/>
</dbReference>
<comment type="subcellular location">
    <subcellularLocation>
        <location evidence="1">Cell membrane</location>
        <topology evidence="1">Multi-pass membrane protein</topology>
    </subcellularLocation>
</comment>
<evidence type="ECO:0000313" key="8">
    <source>
        <dbReference type="EMBL" id="QNT70337.1"/>
    </source>
</evidence>
<evidence type="ECO:0000256" key="2">
    <source>
        <dbReference type="ARBA" id="ARBA00022475"/>
    </source>
</evidence>
<dbReference type="InterPro" id="IPR016174">
    <property type="entry name" value="Di-haem_cyt_TM"/>
</dbReference>